<dbReference type="PANTHER" id="PTHR33695:SF1">
    <property type="entry name" value="LIPOPROTEIN SIGNAL PEPTIDASE"/>
    <property type="match status" value="1"/>
</dbReference>
<dbReference type="PRINTS" id="PR00781">
    <property type="entry name" value="LIPOSIGPTASE"/>
</dbReference>
<comment type="subcellular location">
    <subcellularLocation>
        <location evidence="9">Cell membrane</location>
        <topology evidence="9">Multi-pass membrane protein</topology>
    </subcellularLocation>
</comment>
<reference evidence="12 13" key="1">
    <citation type="journal article" date="2016" name="Antonie Van Leeuwenhoek">
        <title>Lysinibacillus endophyticus sp. nov., an indole-3-acetic acid producing endophytic bacterium isolated from corn root (Zea mays cv. Xinken-5).</title>
        <authorList>
            <person name="Yu J."/>
            <person name="Guan X."/>
            <person name="Liu C."/>
            <person name="Xiang W."/>
            <person name="Yu Z."/>
            <person name="Liu X."/>
            <person name="Wang G."/>
        </authorList>
    </citation>
    <scope>NUCLEOTIDE SEQUENCE [LARGE SCALE GENOMIC DNA]</scope>
    <source>
        <strain evidence="12 13">DSM 100506</strain>
    </source>
</reference>
<dbReference type="AlphaFoldDB" id="A0A494ZAI8"/>
<feature type="transmembrane region" description="Helical" evidence="9">
    <location>
        <begin position="126"/>
        <end position="147"/>
    </location>
</feature>
<comment type="pathway">
    <text evidence="9">Protein modification; lipoprotein biosynthesis (signal peptide cleavage).</text>
</comment>
<feature type="transmembrane region" description="Helical" evidence="9">
    <location>
        <begin position="58"/>
        <end position="76"/>
    </location>
</feature>
<evidence type="ECO:0000313" key="12">
    <source>
        <dbReference type="EMBL" id="RKQ19723.1"/>
    </source>
</evidence>
<dbReference type="RefSeq" id="WP_121212913.1">
    <property type="nucleotide sequence ID" value="NZ_JAMYWW010000001.1"/>
</dbReference>
<keyword evidence="13" id="KW-1185">Reference proteome</keyword>
<accession>A0A494ZAI8</accession>
<dbReference type="EMBL" id="RBZN01000002">
    <property type="protein sequence ID" value="RKQ19723.1"/>
    <property type="molecule type" value="Genomic_DNA"/>
</dbReference>
<evidence type="ECO:0000313" key="13">
    <source>
        <dbReference type="Proteomes" id="UP000272238"/>
    </source>
</evidence>
<evidence type="ECO:0000256" key="7">
    <source>
        <dbReference type="ARBA" id="ARBA00022989"/>
    </source>
</evidence>
<organism evidence="12 13">
    <name type="scientific">Ureibacillus endophyticus</name>
    <dbReference type="NCBI Taxonomy" id="1978490"/>
    <lineage>
        <taxon>Bacteria</taxon>
        <taxon>Bacillati</taxon>
        <taxon>Bacillota</taxon>
        <taxon>Bacilli</taxon>
        <taxon>Bacillales</taxon>
        <taxon>Caryophanaceae</taxon>
        <taxon>Ureibacillus</taxon>
    </lineage>
</organism>
<sequence length="159" mass="18140">MYKYYGLAAIVLLIDQWTKWLIVKNMEIGDRITVLDPWFAILSHRNRGAAWGMLQGQMWIFTIVTLVVIGGIIYYFHKEAKGKPFFASSLMVLLGGALGNFIDRIFRGEVVDFIDVLIPIINYDFPIFNIADAALTISVVMLILVILKEDREGKKKVKK</sequence>
<dbReference type="GO" id="GO:0006508">
    <property type="term" value="P:proteolysis"/>
    <property type="evidence" value="ECO:0007669"/>
    <property type="project" value="UniProtKB-KW"/>
</dbReference>
<evidence type="ECO:0000256" key="10">
    <source>
        <dbReference type="RuleBase" id="RU000594"/>
    </source>
</evidence>
<keyword evidence="7 9" id="KW-1133">Transmembrane helix</keyword>
<keyword evidence="12" id="KW-0449">Lipoprotein</keyword>
<comment type="similarity">
    <text evidence="1 9 11">Belongs to the peptidase A8 family.</text>
</comment>
<comment type="caution">
    <text evidence="9">Lacks conserved residue(s) required for the propagation of feature annotation.</text>
</comment>
<dbReference type="PROSITE" id="PS00855">
    <property type="entry name" value="SPASE_II"/>
    <property type="match status" value="1"/>
</dbReference>
<dbReference type="NCBIfam" id="TIGR00077">
    <property type="entry name" value="lspA"/>
    <property type="match status" value="1"/>
</dbReference>
<dbReference type="Proteomes" id="UP000272238">
    <property type="component" value="Unassembled WGS sequence"/>
</dbReference>
<proteinExistence type="inferred from homology"/>
<keyword evidence="4 9" id="KW-0812">Transmembrane</keyword>
<dbReference type="OrthoDB" id="9810259at2"/>
<evidence type="ECO:0000256" key="5">
    <source>
        <dbReference type="ARBA" id="ARBA00022750"/>
    </source>
</evidence>
<evidence type="ECO:0000256" key="3">
    <source>
        <dbReference type="ARBA" id="ARBA00022670"/>
    </source>
</evidence>
<keyword evidence="5 9" id="KW-0064">Aspartyl protease</keyword>
<keyword evidence="6 9" id="KW-0378">Hydrolase</keyword>
<name>A0A494ZAI8_9BACL</name>
<evidence type="ECO:0000256" key="2">
    <source>
        <dbReference type="ARBA" id="ARBA00022475"/>
    </source>
</evidence>
<feature type="active site" evidence="9">
    <location>
        <position position="112"/>
    </location>
</feature>
<dbReference type="EC" id="3.4.23.36" evidence="9"/>
<gene>
    <name evidence="9" type="primary">lspA</name>
    <name evidence="12" type="ORF">D8M03_01515</name>
</gene>
<dbReference type="GO" id="GO:0004190">
    <property type="term" value="F:aspartic-type endopeptidase activity"/>
    <property type="evidence" value="ECO:0007669"/>
    <property type="project" value="UniProtKB-UniRule"/>
</dbReference>
<dbReference type="InterPro" id="IPR001872">
    <property type="entry name" value="Peptidase_A8"/>
</dbReference>
<keyword evidence="3 9" id="KW-0645">Protease</keyword>
<evidence type="ECO:0000256" key="9">
    <source>
        <dbReference type="HAMAP-Rule" id="MF_00161"/>
    </source>
</evidence>
<comment type="caution">
    <text evidence="12">The sequence shown here is derived from an EMBL/GenBank/DDBJ whole genome shotgun (WGS) entry which is preliminary data.</text>
</comment>
<dbReference type="PANTHER" id="PTHR33695">
    <property type="entry name" value="LIPOPROTEIN SIGNAL PEPTIDASE"/>
    <property type="match status" value="1"/>
</dbReference>
<dbReference type="GO" id="GO:0005886">
    <property type="term" value="C:plasma membrane"/>
    <property type="evidence" value="ECO:0007669"/>
    <property type="project" value="UniProtKB-SubCell"/>
</dbReference>
<evidence type="ECO:0000256" key="6">
    <source>
        <dbReference type="ARBA" id="ARBA00022801"/>
    </source>
</evidence>
<evidence type="ECO:0000256" key="1">
    <source>
        <dbReference type="ARBA" id="ARBA00006139"/>
    </source>
</evidence>
<evidence type="ECO:0000256" key="8">
    <source>
        <dbReference type="ARBA" id="ARBA00023136"/>
    </source>
</evidence>
<feature type="transmembrane region" description="Helical" evidence="9">
    <location>
        <begin position="85"/>
        <end position="106"/>
    </location>
</feature>
<dbReference type="Pfam" id="PF01252">
    <property type="entry name" value="Peptidase_A8"/>
    <property type="match status" value="1"/>
</dbReference>
<keyword evidence="2 9" id="KW-1003">Cell membrane</keyword>
<protein>
    <recommendedName>
        <fullName evidence="9">Lipoprotein signal peptidase</fullName>
        <ecNumber evidence="9">3.4.23.36</ecNumber>
    </recommendedName>
    <alternativeName>
        <fullName evidence="9">Prolipoprotein signal peptidase</fullName>
    </alternativeName>
    <alternativeName>
        <fullName evidence="9">Signal peptidase II</fullName>
        <shortName evidence="9">SPase II</shortName>
    </alternativeName>
</protein>
<keyword evidence="8 9" id="KW-0472">Membrane</keyword>
<dbReference type="UniPathway" id="UPA00665"/>
<comment type="catalytic activity">
    <reaction evidence="9 10">
        <text>Release of signal peptides from bacterial membrane prolipoproteins. Hydrolyzes -Xaa-Yaa-Zaa-|-(S,diacylglyceryl)Cys-, in which Xaa is hydrophobic (preferably Leu), and Yaa (Ala or Ser) and Zaa (Gly or Ala) have small, neutral side chains.</text>
        <dbReference type="EC" id="3.4.23.36"/>
    </reaction>
</comment>
<feature type="active site" evidence="9">
    <location>
        <position position="132"/>
    </location>
</feature>
<comment type="function">
    <text evidence="9 10">This protein specifically catalyzes the removal of signal peptides from prolipoproteins.</text>
</comment>
<evidence type="ECO:0000256" key="4">
    <source>
        <dbReference type="ARBA" id="ARBA00022692"/>
    </source>
</evidence>
<dbReference type="HAMAP" id="MF_00161">
    <property type="entry name" value="LspA"/>
    <property type="match status" value="1"/>
</dbReference>
<evidence type="ECO:0000256" key="11">
    <source>
        <dbReference type="RuleBase" id="RU004181"/>
    </source>
</evidence>